<dbReference type="RefSeq" id="WP_254269831.1">
    <property type="nucleotide sequence ID" value="NZ_CP100400.1"/>
</dbReference>
<dbReference type="InterPro" id="IPR039448">
    <property type="entry name" value="Beta_helix"/>
</dbReference>
<keyword evidence="2" id="KW-0812">Transmembrane</keyword>
<dbReference type="InterPro" id="IPR006626">
    <property type="entry name" value="PbH1"/>
</dbReference>
<dbReference type="InterPro" id="IPR011050">
    <property type="entry name" value="Pectin_lyase_fold/virulence"/>
</dbReference>
<dbReference type="PROSITE" id="PS50268">
    <property type="entry name" value="CADHERIN_2"/>
    <property type="match status" value="1"/>
</dbReference>
<gene>
    <name evidence="5" type="ORF">ACFO9K_09145</name>
</gene>
<comment type="caution">
    <text evidence="5">The sequence shown here is derived from an EMBL/GenBank/DDBJ whole genome shotgun (WGS) entry which is preliminary data.</text>
</comment>
<dbReference type="CDD" id="cd00146">
    <property type="entry name" value="PKD"/>
    <property type="match status" value="1"/>
</dbReference>
<dbReference type="SUPFAM" id="SSF49299">
    <property type="entry name" value="PKD domain"/>
    <property type="match status" value="1"/>
</dbReference>
<proteinExistence type="predicted"/>
<evidence type="ECO:0000259" key="4">
    <source>
        <dbReference type="PROSITE" id="PS50268"/>
    </source>
</evidence>
<feature type="domain" description="Cadherin" evidence="4">
    <location>
        <begin position="862"/>
        <end position="977"/>
    </location>
</feature>
<evidence type="ECO:0000259" key="3">
    <source>
        <dbReference type="PROSITE" id="PS50093"/>
    </source>
</evidence>
<dbReference type="PROSITE" id="PS50093">
    <property type="entry name" value="PKD"/>
    <property type="match status" value="1"/>
</dbReference>
<sequence>MNRARTRILAAVLVFGLGCTATGLATVGVPAGVVSASGTDDVTYVEHDVTADTTWSAEDGPYRVAADVTVEEGATLRIEPGTTVQLAEAITIRVEGNLSADGTRAEPIAFTTAPEAPDRVRWASIRYEGRSNSHLSLSHATVEMAENGLTVSSAAGRVSVADVTVRNVSRNGILVEDTSRTPRLSVERSTFTDIGRRGVAVTPGMGTVSDAAVVSNWSATGRRATHRATFTVGADTTVDALRVAYRGHGGVREVEKDSFSTFGLDLNGNGTVERSLKPLLVGLGNGTGNAYEIRLNRSVTIPADATVVAVYDDAVNPRTYGTYPVEVSLLRNGVEQTAETTLPLDLSSAGDRHRRADRGNAETSRASRFSITDSTFDSIGEQAVFVAADAARDFRVANNSVANVGGSAVSLRGRRVESVTVGGNRIASVGRAADGVRVAAQRAADAKLRGNRITGADAGIALFARHQNVDGIRVANNSVTRSETGVRVRHVAAYYVQHVSLTLADNELSRNDGRGISVVAPSTRLTGVAVRGNDVTRNGDGGVRLEARRLVRTTVANNTVSDNGGTGFEMVGRQVRRGRVAGNRFAENRGHGFSVRTSVVVHNLSVAANRVFDNAGVGLNVDNELTNAGRIDLTRNVVTANAYGVRIAGSLGARVHHNTITHNTYGVGAPVELTGYRPGTGIVVEGGDAGAIFRTGDVDEKLAALLDDPQIERELRGRVGDSYTVVLRPRAAGDVWESDDAALTVRSLSEDIPTGITLPKDADRRSRVVVRNNDVYGHPRGMTVNVSTLVDVNTTTRLLVNTTRTVVAERNYWGAPDGPTHSSIHPKGTGDRVVTRRGWVDFLPVADSALRSPRYRPVANVSVSPNPARVGERVRVSAVESSDRDGRVASYRFSVARENGTSPNVTVSSSNVTVSSSPNLTLSFETPGNYTVSVNVTDDAGVENADSATATATVVVRPREMAAASNATRGTSDAPSGAGGANGTATPNATGDPDGGLLPSATVFSTFGGLLGLALYGVALVLGAYGTVLTLRSAGVPVSGATINGFAAAGVAVWVGFGLLGTDGLLAVGVAGGVLWVALVVLLWAVTRQLYD</sequence>
<dbReference type="Proteomes" id="UP001595945">
    <property type="component" value="Unassembled WGS sequence"/>
</dbReference>
<dbReference type="InterPro" id="IPR012334">
    <property type="entry name" value="Pectin_lyas_fold"/>
</dbReference>
<feature type="transmembrane region" description="Helical" evidence="2">
    <location>
        <begin position="1007"/>
        <end position="1029"/>
    </location>
</feature>
<dbReference type="Pfam" id="PF18911">
    <property type="entry name" value="PKD_4"/>
    <property type="match status" value="1"/>
</dbReference>
<keyword evidence="2" id="KW-1133">Transmembrane helix</keyword>
<protein>
    <submittedName>
        <fullName evidence="5">Right-handed parallel beta-helix repeat-containing protein</fullName>
    </submittedName>
</protein>
<keyword evidence="6" id="KW-1185">Reference proteome</keyword>
<dbReference type="InterPro" id="IPR002126">
    <property type="entry name" value="Cadherin-like_dom"/>
</dbReference>
<evidence type="ECO:0000313" key="5">
    <source>
        <dbReference type="EMBL" id="MFC4824429.1"/>
    </source>
</evidence>
<accession>A0ABD5Q1N1</accession>
<dbReference type="AlphaFoldDB" id="A0ABD5Q1N1"/>
<dbReference type="Gene3D" id="2.60.40.10">
    <property type="entry name" value="Immunoglobulins"/>
    <property type="match status" value="1"/>
</dbReference>
<dbReference type="PROSITE" id="PS51257">
    <property type="entry name" value="PROKAR_LIPOPROTEIN"/>
    <property type="match status" value="1"/>
</dbReference>
<feature type="domain" description="PKD" evidence="3">
    <location>
        <begin position="857"/>
        <end position="959"/>
    </location>
</feature>
<feature type="transmembrane region" description="Helical" evidence="2">
    <location>
        <begin position="1066"/>
        <end position="1086"/>
    </location>
</feature>
<dbReference type="Gene3D" id="2.160.20.10">
    <property type="entry name" value="Single-stranded right-handed beta-helix, Pectin lyase-like"/>
    <property type="match status" value="3"/>
</dbReference>
<dbReference type="SMART" id="SM00710">
    <property type="entry name" value="PbH1"/>
    <property type="match status" value="16"/>
</dbReference>
<evidence type="ECO:0000313" key="6">
    <source>
        <dbReference type="Proteomes" id="UP001595945"/>
    </source>
</evidence>
<dbReference type="SUPFAM" id="SSF51126">
    <property type="entry name" value="Pectin lyase-like"/>
    <property type="match status" value="2"/>
</dbReference>
<name>A0ABD5Q1N1_9EURY</name>
<dbReference type="InterPro" id="IPR035986">
    <property type="entry name" value="PKD_dom_sf"/>
</dbReference>
<dbReference type="Pfam" id="PF13229">
    <property type="entry name" value="Beta_helix"/>
    <property type="match status" value="1"/>
</dbReference>
<feature type="transmembrane region" description="Helical" evidence="2">
    <location>
        <begin position="1041"/>
        <end position="1060"/>
    </location>
</feature>
<reference evidence="5 6" key="1">
    <citation type="journal article" date="2019" name="Int. J. Syst. Evol. Microbiol.">
        <title>The Global Catalogue of Microorganisms (GCM) 10K type strain sequencing project: providing services to taxonomists for standard genome sequencing and annotation.</title>
        <authorList>
            <consortium name="The Broad Institute Genomics Platform"/>
            <consortium name="The Broad Institute Genome Sequencing Center for Infectious Disease"/>
            <person name="Wu L."/>
            <person name="Ma J."/>
        </authorList>
    </citation>
    <scope>NUCLEOTIDE SEQUENCE [LARGE SCALE GENOMIC DNA]</scope>
    <source>
        <strain evidence="5 6">XZYJ18</strain>
    </source>
</reference>
<dbReference type="InterPro" id="IPR000601">
    <property type="entry name" value="PKD_dom"/>
</dbReference>
<keyword evidence="2" id="KW-0472">Membrane</keyword>
<evidence type="ECO:0000256" key="2">
    <source>
        <dbReference type="SAM" id="Phobius"/>
    </source>
</evidence>
<dbReference type="InterPro" id="IPR013783">
    <property type="entry name" value="Ig-like_fold"/>
</dbReference>
<dbReference type="GeneID" id="73044886"/>
<dbReference type="InterPro" id="IPR022409">
    <property type="entry name" value="PKD/Chitinase_dom"/>
</dbReference>
<evidence type="ECO:0000256" key="1">
    <source>
        <dbReference type="SAM" id="MobiDB-lite"/>
    </source>
</evidence>
<organism evidence="5 6">
    <name type="scientific">Halorussus aquaticus</name>
    <dbReference type="NCBI Taxonomy" id="2953748"/>
    <lineage>
        <taxon>Archaea</taxon>
        <taxon>Methanobacteriati</taxon>
        <taxon>Methanobacteriota</taxon>
        <taxon>Stenosarchaea group</taxon>
        <taxon>Halobacteria</taxon>
        <taxon>Halobacteriales</taxon>
        <taxon>Haladaptataceae</taxon>
        <taxon>Halorussus</taxon>
    </lineage>
</organism>
<feature type="region of interest" description="Disordered" evidence="1">
    <location>
        <begin position="962"/>
        <end position="992"/>
    </location>
</feature>
<dbReference type="SMART" id="SM00089">
    <property type="entry name" value="PKD"/>
    <property type="match status" value="1"/>
</dbReference>
<dbReference type="EMBL" id="JBHSHT010000001">
    <property type="protein sequence ID" value="MFC4824429.1"/>
    <property type="molecule type" value="Genomic_DNA"/>
</dbReference>